<dbReference type="EMBL" id="FN649760">
    <property type="protein sequence ID" value="CBJ33750.1"/>
    <property type="molecule type" value="Genomic_DNA"/>
</dbReference>
<dbReference type="InParanoid" id="D7G4Y7"/>
<evidence type="ECO:0000313" key="2">
    <source>
        <dbReference type="Proteomes" id="UP000002630"/>
    </source>
</evidence>
<gene>
    <name evidence="1" type="ORF">Esi_0588_0005</name>
</gene>
<evidence type="ECO:0000313" key="1">
    <source>
        <dbReference type="EMBL" id="CBJ33750.1"/>
    </source>
</evidence>
<reference evidence="1 2" key="1">
    <citation type="journal article" date="2010" name="Nature">
        <title>The Ectocarpus genome and the independent evolution of multicellularity in brown algae.</title>
        <authorList>
            <person name="Cock J.M."/>
            <person name="Sterck L."/>
            <person name="Rouze P."/>
            <person name="Scornet D."/>
            <person name="Allen A.E."/>
            <person name="Amoutzias G."/>
            <person name="Anthouard V."/>
            <person name="Artiguenave F."/>
            <person name="Aury J.M."/>
            <person name="Badger J.H."/>
            <person name="Beszteri B."/>
            <person name="Billiau K."/>
            <person name="Bonnet E."/>
            <person name="Bothwell J.H."/>
            <person name="Bowler C."/>
            <person name="Boyen C."/>
            <person name="Brownlee C."/>
            <person name="Carrano C.J."/>
            <person name="Charrier B."/>
            <person name="Cho G.Y."/>
            <person name="Coelho S.M."/>
            <person name="Collen J."/>
            <person name="Corre E."/>
            <person name="Da Silva C."/>
            <person name="Delage L."/>
            <person name="Delaroque N."/>
            <person name="Dittami S.M."/>
            <person name="Doulbeau S."/>
            <person name="Elias M."/>
            <person name="Farnham G."/>
            <person name="Gachon C.M."/>
            <person name="Gschloessl B."/>
            <person name="Heesch S."/>
            <person name="Jabbari K."/>
            <person name="Jubin C."/>
            <person name="Kawai H."/>
            <person name="Kimura K."/>
            <person name="Kloareg B."/>
            <person name="Kupper F.C."/>
            <person name="Lang D."/>
            <person name="Le Bail A."/>
            <person name="Leblanc C."/>
            <person name="Lerouge P."/>
            <person name="Lohr M."/>
            <person name="Lopez P.J."/>
            <person name="Martens C."/>
            <person name="Maumus F."/>
            <person name="Michel G."/>
            <person name="Miranda-Saavedra D."/>
            <person name="Morales J."/>
            <person name="Moreau H."/>
            <person name="Motomura T."/>
            <person name="Nagasato C."/>
            <person name="Napoli C.A."/>
            <person name="Nelson D.R."/>
            <person name="Nyvall-Collen P."/>
            <person name="Peters A.F."/>
            <person name="Pommier C."/>
            <person name="Potin P."/>
            <person name="Poulain J."/>
            <person name="Quesneville H."/>
            <person name="Read B."/>
            <person name="Rensing S.A."/>
            <person name="Ritter A."/>
            <person name="Rousvoal S."/>
            <person name="Samanta M."/>
            <person name="Samson G."/>
            <person name="Schroeder D.C."/>
            <person name="Segurens B."/>
            <person name="Strittmatter M."/>
            <person name="Tonon T."/>
            <person name="Tregear J.W."/>
            <person name="Valentin K."/>
            <person name="von Dassow P."/>
            <person name="Yamagishi T."/>
            <person name="Van de Peer Y."/>
            <person name="Wincker P."/>
        </authorList>
    </citation>
    <scope>NUCLEOTIDE SEQUENCE [LARGE SCALE GENOMIC DNA]</scope>
    <source>
        <strain evidence="2">Ec32 / CCAP1310/4</strain>
    </source>
</reference>
<protein>
    <submittedName>
        <fullName evidence="1">Uncharacterized protein</fullName>
    </submittedName>
</protein>
<keyword evidence="2" id="KW-1185">Reference proteome</keyword>
<accession>D7G4Y7</accession>
<sequence length="77" mass="8270">MGQRHSPGHRQAEGILEELLAEHGIGETEGQMEFRTSHVANYWMARIFGGASNVSGSVDVGKTWYLSVALTGVIPGS</sequence>
<organism evidence="1 2">
    <name type="scientific">Ectocarpus siliculosus</name>
    <name type="common">Brown alga</name>
    <name type="synonym">Conferva siliculosa</name>
    <dbReference type="NCBI Taxonomy" id="2880"/>
    <lineage>
        <taxon>Eukaryota</taxon>
        <taxon>Sar</taxon>
        <taxon>Stramenopiles</taxon>
        <taxon>Ochrophyta</taxon>
        <taxon>PX clade</taxon>
        <taxon>Phaeophyceae</taxon>
        <taxon>Ectocarpales</taxon>
        <taxon>Ectocarpaceae</taxon>
        <taxon>Ectocarpus</taxon>
    </lineage>
</organism>
<name>D7G4Y7_ECTSI</name>
<dbReference type="Proteomes" id="UP000002630">
    <property type="component" value="Unassembled WGS sequence"/>
</dbReference>
<dbReference type="AlphaFoldDB" id="D7G4Y7"/>
<proteinExistence type="predicted"/>